<dbReference type="InterPro" id="IPR005828">
    <property type="entry name" value="MFS_sugar_transport-like"/>
</dbReference>
<evidence type="ECO:0000256" key="4">
    <source>
        <dbReference type="ARBA" id="ARBA00022692"/>
    </source>
</evidence>
<dbReference type="HOGENOM" id="CLU_001265_30_13_1"/>
<evidence type="ECO:0000256" key="2">
    <source>
        <dbReference type="ARBA" id="ARBA00010992"/>
    </source>
</evidence>
<evidence type="ECO:0000256" key="7">
    <source>
        <dbReference type="SAM" id="Phobius"/>
    </source>
</evidence>
<feature type="transmembrane region" description="Helical" evidence="7">
    <location>
        <begin position="259"/>
        <end position="282"/>
    </location>
</feature>
<dbReference type="PROSITE" id="PS00217">
    <property type="entry name" value="SUGAR_TRANSPORT_2"/>
    <property type="match status" value="1"/>
</dbReference>
<name>A0A072PJG1_9EURO</name>
<reference evidence="9 10" key="1">
    <citation type="submission" date="2013-03" db="EMBL/GenBank/DDBJ databases">
        <title>The Genome Sequence of Exophiala aquamarina CBS 119918.</title>
        <authorList>
            <consortium name="The Broad Institute Genomics Platform"/>
            <person name="Cuomo C."/>
            <person name="de Hoog S."/>
            <person name="Gorbushina A."/>
            <person name="Walker B."/>
            <person name="Young S.K."/>
            <person name="Zeng Q."/>
            <person name="Gargeya S."/>
            <person name="Fitzgerald M."/>
            <person name="Haas B."/>
            <person name="Abouelleil A."/>
            <person name="Allen A.W."/>
            <person name="Alvarado L."/>
            <person name="Arachchi H.M."/>
            <person name="Berlin A.M."/>
            <person name="Chapman S.B."/>
            <person name="Gainer-Dewar J."/>
            <person name="Goldberg J."/>
            <person name="Griggs A."/>
            <person name="Gujja S."/>
            <person name="Hansen M."/>
            <person name="Howarth C."/>
            <person name="Imamovic A."/>
            <person name="Ireland A."/>
            <person name="Larimer J."/>
            <person name="McCowan C."/>
            <person name="Murphy C."/>
            <person name="Pearson M."/>
            <person name="Poon T.W."/>
            <person name="Priest M."/>
            <person name="Roberts A."/>
            <person name="Saif S."/>
            <person name="Shea T."/>
            <person name="Sisk P."/>
            <person name="Sykes S."/>
            <person name="Wortman J."/>
            <person name="Nusbaum C."/>
            <person name="Birren B."/>
        </authorList>
    </citation>
    <scope>NUCLEOTIDE SEQUENCE [LARGE SCALE GENOMIC DNA]</scope>
    <source>
        <strain evidence="9 10">CBS 119918</strain>
    </source>
</reference>
<keyword evidence="4 7" id="KW-0812">Transmembrane</keyword>
<keyword evidence="6 7" id="KW-0472">Membrane</keyword>
<dbReference type="PANTHER" id="PTHR48022">
    <property type="entry name" value="PLASTIDIC GLUCOSE TRANSPORTER 4"/>
    <property type="match status" value="1"/>
</dbReference>
<comment type="caution">
    <text evidence="9">The sequence shown here is derived from an EMBL/GenBank/DDBJ whole genome shotgun (WGS) entry which is preliminary data.</text>
</comment>
<comment type="subcellular location">
    <subcellularLocation>
        <location evidence="1">Membrane</location>
        <topology evidence="1">Multi-pass membrane protein</topology>
    </subcellularLocation>
</comment>
<accession>A0A072PJG1</accession>
<feature type="transmembrane region" description="Helical" evidence="7">
    <location>
        <begin position="85"/>
        <end position="105"/>
    </location>
</feature>
<feature type="domain" description="Major facilitator superfamily (MFS) profile" evidence="8">
    <location>
        <begin position="13"/>
        <end position="448"/>
    </location>
</feature>
<dbReference type="AlphaFoldDB" id="A0A072PJG1"/>
<evidence type="ECO:0000256" key="5">
    <source>
        <dbReference type="ARBA" id="ARBA00022989"/>
    </source>
</evidence>
<feature type="transmembrane region" description="Helical" evidence="7">
    <location>
        <begin position="140"/>
        <end position="160"/>
    </location>
</feature>
<sequence length="487" mass="53275">MVFDTLFKRTLGIAMFAAIGTFLVGFDTGIATTTIAHKSWVAYFGHPSAGMIGAVVSLYIAGNVIGSILASVLGDRLGRIRFMEVMCVFATVGTIIQTAAVSLGMFLLGRVLAGIAVGGFTSTVPIYLSEISSPANRGLIGGIAGCGITFGNFLSNWVGFACSYAPYGPVQWRVPLSIQIPWGVVLIWGLFTFMPQSPRELVNKGQVEAGREAFTKLRTDLASQDAIYQEFDLMCRQIDFELHRRMPWHESFKTFRHRILISICTVSITSLCGFNVIAYYQSILYASLGIQSHMILALAGIYGTIAFLVNVLTTIFLTDQWGRRRMILCGVGGIILVEIYLAVMQREFGNSHNSVGKGFAVAGIYMFCVLYGGMLNSTTWLYAAEVLPTSLRARIVGMGCMTHFILNIALTEAGPTAFANIHENYYYVFVGCSTVFLMLGYFYLPETKQKTLEDIAAAFGDNVVEANTVDATVENVRGEKEVVAFFD</sequence>
<feature type="transmembrane region" description="Helical" evidence="7">
    <location>
        <begin position="363"/>
        <end position="383"/>
    </location>
</feature>
<dbReference type="PRINTS" id="PR00171">
    <property type="entry name" value="SUGRTRNSPORT"/>
</dbReference>
<evidence type="ECO:0000259" key="8">
    <source>
        <dbReference type="PROSITE" id="PS50850"/>
    </source>
</evidence>
<evidence type="ECO:0000313" key="9">
    <source>
        <dbReference type="EMBL" id="KEF59872.1"/>
    </source>
</evidence>
<dbReference type="GeneID" id="25279649"/>
<dbReference type="InterPro" id="IPR003663">
    <property type="entry name" value="Sugar/inositol_transpt"/>
</dbReference>
<dbReference type="PROSITE" id="PS50850">
    <property type="entry name" value="MFS"/>
    <property type="match status" value="1"/>
</dbReference>
<evidence type="ECO:0000313" key="10">
    <source>
        <dbReference type="Proteomes" id="UP000027920"/>
    </source>
</evidence>
<feature type="transmembrane region" description="Helical" evidence="7">
    <location>
        <begin position="51"/>
        <end position="73"/>
    </location>
</feature>
<gene>
    <name evidence="9" type="ORF">A1O9_04720</name>
</gene>
<dbReference type="PANTHER" id="PTHR48022:SF11">
    <property type="entry name" value="MONOSACCHARIDE TRANSPORTER (HXT8), PUTATIVE (AFU_ORTHOLOGUE AFUA_2G08120)-RELATED"/>
    <property type="match status" value="1"/>
</dbReference>
<keyword evidence="3" id="KW-0813">Transport</keyword>
<keyword evidence="10" id="KW-1185">Reference proteome</keyword>
<dbReference type="RefSeq" id="XP_013262462.1">
    <property type="nucleotide sequence ID" value="XM_013407008.1"/>
</dbReference>
<evidence type="ECO:0000256" key="1">
    <source>
        <dbReference type="ARBA" id="ARBA00004141"/>
    </source>
</evidence>
<dbReference type="FunFam" id="1.20.1250.20:FF:000134">
    <property type="entry name" value="MFS sugar transporter protein"/>
    <property type="match status" value="1"/>
</dbReference>
<proteinExistence type="inferred from homology"/>
<keyword evidence="5 7" id="KW-1133">Transmembrane helix</keyword>
<dbReference type="OrthoDB" id="6612291at2759"/>
<dbReference type="Gene3D" id="1.20.1250.20">
    <property type="entry name" value="MFS general substrate transporter like domains"/>
    <property type="match status" value="1"/>
</dbReference>
<feature type="transmembrane region" description="Helical" evidence="7">
    <location>
        <begin position="172"/>
        <end position="194"/>
    </location>
</feature>
<feature type="transmembrane region" description="Helical" evidence="7">
    <location>
        <begin position="12"/>
        <end position="31"/>
    </location>
</feature>
<organism evidence="9 10">
    <name type="scientific">Exophiala aquamarina CBS 119918</name>
    <dbReference type="NCBI Taxonomy" id="1182545"/>
    <lineage>
        <taxon>Eukaryota</taxon>
        <taxon>Fungi</taxon>
        <taxon>Dikarya</taxon>
        <taxon>Ascomycota</taxon>
        <taxon>Pezizomycotina</taxon>
        <taxon>Eurotiomycetes</taxon>
        <taxon>Chaetothyriomycetidae</taxon>
        <taxon>Chaetothyriales</taxon>
        <taxon>Herpotrichiellaceae</taxon>
        <taxon>Exophiala</taxon>
    </lineage>
</organism>
<feature type="transmembrane region" description="Helical" evidence="7">
    <location>
        <begin position="294"/>
        <end position="318"/>
    </location>
</feature>
<dbReference type="Proteomes" id="UP000027920">
    <property type="component" value="Unassembled WGS sequence"/>
</dbReference>
<dbReference type="EMBL" id="AMGV01000003">
    <property type="protein sequence ID" value="KEF59872.1"/>
    <property type="molecule type" value="Genomic_DNA"/>
</dbReference>
<dbReference type="InterPro" id="IPR036259">
    <property type="entry name" value="MFS_trans_sf"/>
</dbReference>
<dbReference type="Pfam" id="PF00083">
    <property type="entry name" value="Sugar_tr"/>
    <property type="match status" value="1"/>
</dbReference>
<feature type="transmembrane region" description="Helical" evidence="7">
    <location>
        <begin position="325"/>
        <end position="343"/>
    </location>
</feature>
<protein>
    <recommendedName>
        <fullName evidence="8">Major facilitator superfamily (MFS) profile domain-containing protein</fullName>
    </recommendedName>
</protein>
<evidence type="ECO:0000256" key="6">
    <source>
        <dbReference type="ARBA" id="ARBA00023136"/>
    </source>
</evidence>
<dbReference type="VEuPathDB" id="FungiDB:A1O9_04720"/>
<dbReference type="InterPro" id="IPR020846">
    <property type="entry name" value="MFS_dom"/>
</dbReference>
<feature type="transmembrane region" description="Helical" evidence="7">
    <location>
        <begin position="111"/>
        <end position="128"/>
    </location>
</feature>
<comment type="similarity">
    <text evidence="2">Belongs to the major facilitator superfamily. Sugar transporter (TC 2.A.1.1) family.</text>
</comment>
<dbReference type="InterPro" id="IPR050360">
    <property type="entry name" value="MFS_Sugar_Transporters"/>
</dbReference>
<dbReference type="GO" id="GO:0016020">
    <property type="term" value="C:membrane"/>
    <property type="evidence" value="ECO:0007669"/>
    <property type="project" value="UniProtKB-SubCell"/>
</dbReference>
<feature type="transmembrane region" description="Helical" evidence="7">
    <location>
        <begin position="395"/>
        <end position="413"/>
    </location>
</feature>
<dbReference type="SUPFAM" id="SSF103473">
    <property type="entry name" value="MFS general substrate transporter"/>
    <property type="match status" value="1"/>
</dbReference>
<dbReference type="InterPro" id="IPR005829">
    <property type="entry name" value="Sugar_transporter_CS"/>
</dbReference>
<evidence type="ECO:0000256" key="3">
    <source>
        <dbReference type="ARBA" id="ARBA00022448"/>
    </source>
</evidence>
<feature type="transmembrane region" description="Helical" evidence="7">
    <location>
        <begin position="425"/>
        <end position="444"/>
    </location>
</feature>
<dbReference type="GO" id="GO:0005351">
    <property type="term" value="F:carbohydrate:proton symporter activity"/>
    <property type="evidence" value="ECO:0007669"/>
    <property type="project" value="TreeGrafter"/>
</dbReference>